<gene>
    <name evidence="2" type="ORF">BV898_14002</name>
</gene>
<evidence type="ECO:0000313" key="3">
    <source>
        <dbReference type="Proteomes" id="UP000192578"/>
    </source>
</evidence>
<protein>
    <submittedName>
        <fullName evidence="2">Uncharacterized protein</fullName>
    </submittedName>
</protein>
<dbReference type="Proteomes" id="UP000192578">
    <property type="component" value="Unassembled WGS sequence"/>
</dbReference>
<dbReference type="OrthoDB" id="10474136at2759"/>
<reference evidence="3" key="1">
    <citation type="submission" date="2017-01" db="EMBL/GenBank/DDBJ databases">
        <title>Comparative genomics of anhydrobiosis in the tardigrade Hypsibius dujardini.</title>
        <authorList>
            <person name="Yoshida Y."/>
            <person name="Koutsovoulos G."/>
            <person name="Laetsch D."/>
            <person name="Stevens L."/>
            <person name="Kumar S."/>
            <person name="Horikawa D."/>
            <person name="Ishino K."/>
            <person name="Komine S."/>
            <person name="Tomita M."/>
            <person name="Blaxter M."/>
            <person name="Arakawa K."/>
        </authorList>
    </citation>
    <scope>NUCLEOTIDE SEQUENCE [LARGE SCALE GENOMIC DNA]</scope>
    <source>
        <strain evidence="3">Z151</strain>
    </source>
</reference>
<accession>A0A1W0W996</accession>
<feature type="signal peptide" evidence="1">
    <location>
        <begin position="1"/>
        <end position="21"/>
    </location>
</feature>
<feature type="chain" id="PRO_5013365971" evidence="1">
    <location>
        <begin position="22"/>
        <end position="92"/>
    </location>
</feature>
<sequence length="92" mass="9962">MASRVILIALLVAALVCLIECAPRLKRSEGYGGYGGYGNKYGPYYDKFDFYYGIPGFHVYSKYGQGDTGYAKAVFASDHGYSNSYGGYGGGH</sequence>
<comment type="caution">
    <text evidence="2">The sequence shown here is derived from an EMBL/GenBank/DDBJ whole genome shotgun (WGS) entry which is preliminary data.</text>
</comment>
<keyword evidence="3" id="KW-1185">Reference proteome</keyword>
<proteinExistence type="predicted"/>
<organism evidence="2 3">
    <name type="scientific">Hypsibius exemplaris</name>
    <name type="common">Freshwater tardigrade</name>
    <dbReference type="NCBI Taxonomy" id="2072580"/>
    <lineage>
        <taxon>Eukaryota</taxon>
        <taxon>Metazoa</taxon>
        <taxon>Ecdysozoa</taxon>
        <taxon>Tardigrada</taxon>
        <taxon>Eutardigrada</taxon>
        <taxon>Parachela</taxon>
        <taxon>Hypsibioidea</taxon>
        <taxon>Hypsibiidae</taxon>
        <taxon>Hypsibius</taxon>
    </lineage>
</organism>
<evidence type="ECO:0000313" key="2">
    <source>
        <dbReference type="EMBL" id="OQV11732.1"/>
    </source>
</evidence>
<keyword evidence="1" id="KW-0732">Signal</keyword>
<name>A0A1W0W996_HYPEX</name>
<evidence type="ECO:0000256" key="1">
    <source>
        <dbReference type="SAM" id="SignalP"/>
    </source>
</evidence>
<dbReference type="EMBL" id="MTYJ01000163">
    <property type="protein sequence ID" value="OQV11732.1"/>
    <property type="molecule type" value="Genomic_DNA"/>
</dbReference>
<dbReference type="AlphaFoldDB" id="A0A1W0W996"/>